<dbReference type="AlphaFoldDB" id="A0A6H5GZ77"/>
<feature type="compositionally biased region" description="Basic and acidic residues" evidence="5">
    <location>
        <begin position="88"/>
        <end position="152"/>
    </location>
</feature>
<dbReference type="GO" id="GO:0000398">
    <property type="term" value="P:mRNA splicing, via spliceosome"/>
    <property type="evidence" value="ECO:0007669"/>
    <property type="project" value="TreeGrafter"/>
</dbReference>
<reference evidence="8 9" key="1">
    <citation type="submission" date="2020-02" db="EMBL/GenBank/DDBJ databases">
        <authorList>
            <person name="Ferguson B K."/>
        </authorList>
    </citation>
    <scope>NUCLEOTIDE SEQUENCE [LARGE SCALE GENOMIC DNA]</scope>
</reference>
<sequence>MTCGGGAHCGGVQYRKMDRRLYGGDQSYFARGAHGSSYNQRNHYPDEDLVARSREWISRPDRDRVGGGDPWNRCVDDFLGYRSGGRNDGARGGRDRSRSREREWPGGEGRKGRDRSRERWGSPRDDSGDRDRRYREQRRYSRENSEEKRSSGEEENSNSFKSDPDYDFDRICVGYTADDSLRPEDRCTYQRQAPQKTIVVRGMAQHINEADIQEDITACGLTCRDIRLVRRKDTGTSRGFAFVEFHSVEDASKWIEQKQGELMFKEQFRALMQYTVHKDQQIFGRGKADWVCRCQATNFRRRETCYMCSTSRREGEVHEDTMEISTHPTNTVLLRGLDTLTTEENVLHSIKSLSSLPIRSVRVGRDAATGVSRGVCYLEMNNVVDAMYLHNTLQSSNLTVDEKQPKISYAKLDPVSLHSSAAISGQIANAAVAAAQWSHQTTSSDNQTFKASDVPRLAEYSASLYATNPQEKAAYKAYYEDYYRKQVAEGSSISKPADTASGLATAQAGMNAYQKTQTQPRVPLTAPPDGSGKITYQPPDPSTFQYDKSSGYYYDPYTTLYYDATSQYYFNNKINKFLYWDSSKNTFLISPSDDGKNGESSAKDTNETVAVKEEEEKPKEKEVEKDKVKVAKRIARDMERWAKTLNQKKEIAKQNIVAAQEAAMNSIKGGAADIGYAVLERKDVILPQSSSNCLEKLKMPESLVAAYGQGSDSEEEEEESQEDKHHTDWTKNICLLCKRQFANRDTLVKHQQMSDLHKQNLSAWYKSKGLDPDDAQNRSKQYRDRAKERRLKYGEPDKPQPSRLKESYLKAREAAINYEEPTKSGIGNDNLGNKLLQKMGWQEGQGLGKANQGRTSIITTERRSATAGLGIKSAGVIPGPGETYKDCVKKMMAIRYSELDETS</sequence>
<keyword evidence="2 4" id="KW-0694">RNA-binding</keyword>
<dbReference type="GO" id="GO:0003723">
    <property type="term" value="F:RNA binding"/>
    <property type="evidence" value="ECO:0007669"/>
    <property type="project" value="UniProtKB-UniRule"/>
</dbReference>
<feature type="domain" description="RRM" evidence="6">
    <location>
        <begin position="330"/>
        <end position="412"/>
    </location>
</feature>
<evidence type="ECO:0000256" key="4">
    <source>
        <dbReference type="PROSITE-ProRule" id="PRU00176"/>
    </source>
</evidence>
<dbReference type="EMBL" id="CADCXU010021829">
    <property type="protein sequence ID" value="CAB0009546.1"/>
    <property type="molecule type" value="Genomic_DNA"/>
</dbReference>
<dbReference type="PROSITE" id="PS50102">
    <property type="entry name" value="RRM"/>
    <property type="match status" value="2"/>
</dbReference>
<keyword evidence="9" id="KW-1185">Reference proteome</keyword>
<feature type="compositionally biased region" description="Basic and acidic residues" evidence="5">
    <location>
        <begin position="593"/>
        <end position="624"/>
    </location>
</feature>
<feature type="region of interest" description="Disordered" evidence="5">
    <location>
        <begin position="591"/>
        <end position="624"/>
    </location>
</feature>
<evidence type="ECO:0000259" key="6">
    <source>
        <dbReference type="PROSITE" id="PS50102"/>
    </source>
</evidence>
<dbReference type="SUPFAM" id="SSF90209">
    <property type="entry name" value="Ran binding protein zinc finger-like"/>
    <property type="match status" value="1"/>
</dbReference>
<evidence type="ECO:0000256" key="5">
    <source>
        <dbReference type="SAM" id="MobiDB-lite"/>
    </source>
</evidence>
<dbReference type="CDD" id="cd16162">
    <property type="entry name" value="OCRE_RBM5_like"/>
    <property type="match status" value="1"/>
</dbReference>
<feature type="compositionally biased region" description="Basic and acidic residues" evidence="5">
    <location>
        <begin position="768"/>
        <end position="805"/>
    </location>
</feature>
<feature type="domain" description="RRM" evidence="6">
    <location>
        <begin position="196"/>
        <end position="271"/>
    </location>
</feature>
<dbReference type="GO" id="GO:0005634">
    <property type="term" value="C:nucleus"/>
    <property type="evidence" value="ECO:0007669"/>
    <property type="project" value="UniProtKB-SubCell"/>
</dbReference>
<name>A0A6H5GZ77_9HEMI</name>
<accession>A0A6H5GZ77</accession>
<dbReference type="InterPro" id="IPR000467">
    <property type="entry name" value="G_patch_dom"/>
</dbReference>
<evidence type="ECO:0000313" key="8">
    <source>
        <dbReference type="EMBL" id="CAB0009546.1"/>
    </source>
</evidence>
<dbReference type="InterPro" id="IPR000504">
    <property type="entry name" value="RRM_dom"/>
</dbReference>
<evidence type="ECO:0008006" key="10">
    <source>
        <dbReference type="Google" id="ProtNLM"/>
    </source>
</evidence>
<dbReference type="PANTHER" id="PTHR13948">
    <property type="entry name" value="RNA-BINDING PROTEIN"/>
    <property type="match status" value="1"/>
</dbReference>
<evidence type="ECO:0000256" key="3">
    <source>
        <dbReference type="ARBA" id="ARBA00023242"/>
    </source>
</evidence>
<keyword evidence="3" id="KW-0539">Nucleus</keyword>
<dbReference type="Pfam" id="PF17780">
    <property type="entry name" value="OCRE"/>
    <property type="match status" value="1"/>
</dbReference>
<dbReference type="OrthoDB" id="29221at2759"/>
<feature type="domain" description="G-patch" evidence="7">
    <location>
        <begin position="828"/>
        <end position="874"/>
    </location>
</feature>
<dbReference type="Gene3D" id="3.30.70.330">
    <property type="match status" value="2"/>
</dbReference>
<feature type="region of interest" description="Disordered" evidence="5">
    <location>
        <begin position="705"/>
        <end position="725"/>
    </location>
</feature>
<feature type="region of interest" description="Disordered" evidence="5">
    <location>
        <begin position="513"/>
        <end position="541"/>
    </location>
</feature>
<protein>
    <recommendedName>
        <fullName evidence="10">RNA-binding protein 5</fullName>
    </recommendedName>
</protein>
<evidence type="ECO:0000313" key="9">
    <source>
        <dbReference type="Proteomes" id="UP000479000"/>
    </source>
</evidence>
<dbReference type="PROSITE" id="PS50174">
    <property type="entry name" value="G_PATCH"/>
    <property type="match status" value="1"/>
</dbReference>
<evidence type="ECO:0000256" key="1">
    <source>
        <dbReference type="ARBA" id="ARBA00004123"/>
    </source>
</evidence>
<feature type="compositionally biased region" description="Acidic residues" evidence="5">
    <location>
        <begin position="712"/>
        <end position="721"/>
    </location>
</feature>
<feature type="region of interest" description="Disordered" evidence="5">
    <location>
        <begin position="82"/>
        <end position="162"/>
    </location>
</feature>
<proteinExistence type="predicted"/>
<dbReference type="Pfam" id="PF01585">
    <property type="entry name" value="G-patch"/>
    <property type="match status" value="1"/>
</dbReference>
<organism evidence="8 9">
    <name type="scientific">Nesidiocoris tenuis</name>
    <dbReference type="NCBI Taxonomy" id="355587"/>
    <lineage>
        <taxon>Eukaryota</taxon>
        <taxon>Metazoa</taxon>
        <taxon>Ecdysozoa</taxon>
        <taxon>Arthropoda</taxon>
        <taxon>Hexapoda</taxon>
        <taxon>Insecta</taxon>
        <taxon>Pterygota</taxon>
        <taxon>Neoptera</taxon>
        <taxon>Paraneoptera</taxon>
        <taxon>Hemiptera</taxon>
        <taxon>Heteroptera</taxon>
        <taxon>Panheteroptera</taxon>
        <taxon>Cimicomorpha</taxon>
        <taxon>Miridae</taxon>
        <taxon>Dicyphina</taxon>
        <taxon>Nesidiocoris</taxon>
    </lineage>
</organism>
<dbReference type="InterPro" id="IPR036443">
    <property type="entry name" value="Znf_RanBP2_sf"/>
</dbReference>
<comment type="subcellular location">
    <subcellularLocation>
        <location evidence="1">Nucleus</location>
    </subcellularLocation>
</comment>
<feature type="region of interest" description="Disordered" evidence="5">
    <location>
        <begin position="767"/>
        <end position="805"/>
    </location>
</feature>
<dbReference type="SUPFAM" id="SSF54928">
    <property type="entry name" value="RNA-binding domain, RBD"/>
    <property type="match status" value="1"/>
</dbReference>
<dbReference type="InterPro" id="IPR035979">
    <property type="entry name" value="RBD_domain_sf"/>
</dbReference>
<dbReference type="SMART" id="SM00443">
    <property type="entry name" value="G_patch"/>
    <property type="match status" value="1"/>
</dbReference>
<evidence type="ECO:0000256" key="2">
    <source>
        <dbReference type="ARBA" id="ARBA00022884"/>
    </source>
</evidence>
<dbReference type="InterPro" id="IPR041591">
    <property type="entry name" value="OCRE"/>
</dbReference>
<evidence type="ECO:0000259" key="7">
    <source>
        <dbReference type="PROSITE" id="PS50174"/>
    </source>
</evidence>
<dbReference type="Proteomes" id="UP000479000">
    <property type="component" value="Unassembled WGS sequence"/>
</dbReference>
<dbReference type="SMART" id="SM00360">
    <property type="entry name" value="RRM"/>
    <property type="match status" value="2"/>
</dbReference>
<dbReference type="PANTHER" id="PTHR13948:SF3">
    <property type="entry name" value="FI21118P1"/>
    <property type="match status" value="1"/>
</dbReference>
<dbReference type="InterPro" id="IPR012677">
    <property type="entry name" value="Nucleotide-bd_a/b_plait_sf"/>
</dbReference>
<dbReference type="Pfam" id="PF00076">
    <property type="entry name" value="RRM_1"/>
    <property type="match status" value="1"/>
</dbReference>
<dbReference type="CDD" id="cd12313">
    <property type="entry name" value="RRM1_RRM2_RBM5_like"/>
    <property type="match status" value="1"/>
</dbReference>
<gene>
    <name evidence="8" type="ORF">NTEN_LOCUS14683</name>
</gene>